<evidence type="ECO:0000256" key="1">
    <source>
        <dbReference type="SAM" id="MobiDB-lite"/>
    </source>
</evidence>
<organism evidence="2 3">
    <name type="scientific">Vigna mungo</name>
    <name type="common">Black gram</name>
    <name type="synonym">Phaseolus mungo</name>
    <dbReference type="NCBI Taxonomy" id="3915"/>
    <lineage>
        <taxon>Eukaryota</taxon>
        <taxon>Viridiplantae</taxon>
        <taxon>Streptophyta</taxon>
        <taxon>Embryophyta</taxon>
        <taxon>Tracheophyta</taxon>
        <taxon>Spermatophyta</taxon>
        <taxon>Magnoliopsida</taxon>
        <taxon>eudicotyledons</taxon>
        <taxon>Gunneridae</taxon>
        <taxon>Pentapetalae</taxon>
        <taxon>rosids</taxon>
        <taxon>fabids</taxon>
        <taxon>Fabales</taxon>
        <taxon>Fabaceae</taxon>
        <taxon>Papilionoideae</taxon>
        <taxon>50 kb inversion clade</taxon>
        <taxon>NPAAA clade</taxon>
        <taxon>indigoferoid/millettioid clade</taxon>
        <taxon>Phaseoleae</taxon>
        <taxon>Vigna</taxon>
    </lineage>
</organism>
<protein>
    <submittedName>
        <fullName evidence="2">Uncharacterized protein</fullName>
    </submittedName>
</protein>
<evidence type="ECO:0000313" key="2">
    <source>
        <dbReference type="EMBL" id="WVZ09953.1"/>
    </source>
</evidence>
<dbReference type="Proteomes" id="UP001374535">
    <property type="component" value="Chromosome 5"/>
</dbReference>
<feature type="region of interest" description="Disordered" evidence="1">
    <location>
        <begin position="82"/>
        <end position="145"/>
    </location>
</feature>
<reference evidence="2 3" key="1">
    <citation type="journal article" date="2023" name="Life. Sci Alliance">
        <title>Evolutionary insights into 3D genome organization and epigenetic landscape of Vigna mungo.</title>
        <authorList>
            <person name="Junaid A."/>
            <person name="Singh B."/>
            <person name="Bhatia S."/>
        </authorList>
    </citation>
    <scope>NUCLEOTIDE SEQUENCE [LARGE SCALE GENOMIC DNA]</scope>
    <source>
        <strain evidence="2">Urdbean</strain>
    </source>
</reference>
<name>A0AAQ3NKQ2_VIGMU</name>
<dbReference type="AlphaFoldDB" id="A0AAQ3NKQ2"/>
<keyword evidence="3" id="KW-1185">Reference proteome</keyword>
<dbReference type="EMBL" id="CP144696">
    <property type="protein sequence ID" value="WVZ09953.1"/>
    <property type="molecule type" value="Genomic_DNA"/>
</dbReference>
<evidence type="ECO:0000313" key="3">
    <source>
        <dbReference type="Proteomes" id="UP001374535"/>
    </source>
</evidence>
<proteinExistence type="predicted"/>
<accession>A0AAQ3NKQ2</accession>
<sequence length="145" mass="15055">MVASFIRRQQTVPVISNQGISGLQNLEKSQSSLPISFHLVICNPNKITNILGRDHDSARIPQRHLHANGAANGDDDALLGIGNSTLSKAAGDGEGNEGVSGGEVSALESNYEGLESEDEFGDEGGGSWIGGEEEGEDRVGIGGVV</sequence>
<feature type="compositionally biased region" description="Gly residues" evidence="1">
    <location>
        <begin position="92"/>
        <end position="101"/>
    </location>
</feature>
<gene>
    <name evidence="2" type="ORF">V8G54_014483</name>
</gene>